<feature type="compositionally biased region" description="Polar residues" evidence="2">
    <location>
        <begin position="121"/>
        <end position="130"/>
    </location>
</feature>
<sequence length="804" mass="90829">MDDGVQDWENEEQASVTGPFTTRVYHPKWWRYDNSRHGLGKDTRVTRVTHWSAAHFLDTMHPTVVQRSLRHAAARWQAQPPSRILARSLATQTRSAPTHAVSASDEDSDEQQPPPRPQLQTRKATTSSKGFNLMSAHSRAERETTHADSSRPAAWKRPAPKKKWHRWKKSKWWADMDRVSFHMLLTEEMSSSKVSSVLRKYMDEFPILENHWSDQELVMIVCALIKMNRSEMALQVLRNQIKEPNRDRLNRVAAASARLGNAQVALGVLEIANHFNMVPDVVTFTSAIHACARGGKYDVPMALNLLNEMICANVQPNARTYGAAVLAYAQLERWDEIQELLTSISYTDDAHKMEVFTCAIISCSRNRQHRYASLLFELLLEDGVYPGDNVCNAALSSCARTSDLTQLRRIFKLVERHATPSTYSYNCMISAFGNACNMDEVLNVFENMRKDASVSPDIVTFNSLLLAAVRSRKVDMFPIILSLMSEASIKWDACTLNILLDGCALNGDVEMAKHYWSQATQGKQAGSDAYSADKQRVTLDRAHFETLMTVYYAAGDYKAIVNLWQKNKLCRRRAKSSKTLNFLICACAGLKDDETAVAILAEFADRGQPLSSITHHHMLEVFLAADKYSAAAAYLHKMMEVDGLVSTFSFTVLMKYLAKNDRHPDVLAMFDLYLETREFSSKGQNPLLHYPSDVIYMLTMRSAVELQDHETVLAIYSDLPGTMSMAVQTELLVLAVCSCEREGDWRAAVTMYDDMTGKLDEDRNVELYKHIVKIVASAGEFDRALDVGGGQWYRQNRPDKGWGL</sequence>
<feature type="region of interest" description="Disordered" evidence="2">
    <location>
        <begin position="88"/>
        <end position="162"/>
    </location>
</feature>
<comment type="caution">
    <text evidence="3">The sequence shown here is derived from an EMBL/GenBank/DDBJ whole genome shotgun (WGS) entry which is preliminary data.</text>
</comment>
<keyword evidence="4" id="KW-1185">Reference proteome</keyword>
<dbReference type="Proteomes" id="UP000694044">
    <property type="component" value="Unassembled WGS sequence"/>
</dbReference>
<protein>
    <recommendedName>
        <fullName evidence="5">Pentacotripeptide-repeat region of PRORP domain-containing protein</fullName>
    </recommendedName>
</protein>
<evidence type="ECO:0008006" key="5">
    <source>
        <dbReference type="Google" id="ProtNLM"/>
    </source>
</evidence>
<gene>
    <name evidence="3" type="ORF">PHYPSEUDO_001092</name>
</gene>
<dbReference type="OrthoDB" id="185373at2759"/>
<proteinExistence type="predicted"/>
<feature type="compositionally biased region" description="Basic and acidic residues" evidence="2">
    <location>
        <begin position="138"/>
        <end position="149"/>
    </location>
</feature>
<name>A0A8T1W0S2_9STRA</name>
<feature type="repeat" description="PPR" evidence="1">
    <location>
        <begin position="421"/>
        <end position="455"/>
    </location>
</feature>
<evidence type="ECO:0000313" key="3">
    <source>
        <dbReference type="EMBL" id="KAG7385739.1"/>
    </source>
</evidence>
<dbReference type="AlphaFoldDB" id="A0A8T1W0S2"/>
<evidence type="ECO:0000313" key="4">
    <source>
        <dbReference type="Proteomes" id="UP000694044"/>
    </source>
</evidence>
<dbReference type="NCBIfam" id="TIGR00756">
    <property type="entry name" value="PPR"/>
    <property type="match status" value="1"/>
</dbReference>
<dbReference type="InterPro" id="IPR002885">
    <property type="entry name" value="PPR_rpt"/>
</dbReference>
<accession>A0A8T1W0S2</accession>
<dbReference type="PANTHER" id="PTHR45613:SF9">
    <property type="entry name" value="MITOCHONDRIAL GROUP I INTRON SPLICING FACTOR CCM1"/>
    <property type="match status" value="1"/>
</dbReference>
<dbReference type="PROSITE" id="PS51375">
    <property type="entry name" value="PPR"/>
    <property type="match status" value="2"/>
</dbReference>
<feature type="repeat" description="PPR" evidence="1">
    <location>
        <begin position="280"/>
        <end position="316"/>
    </location>
</feature>
<reference evidence="3" key="1">
    <citation type="submission" date="2021-02" db="EMBL/GenBank/DDBJ databases">
        <authorList>
            <person name="Palmer J.M."/>
        </authorList>
    </citation>
    <scope>NUCLEOTIDE SEQUENCE</scope>
    <source>
        <strain evidence="3">SCRP734</strain>
    </source>
</reference>
<evidence type="ECO:0000256" key="2">
    <source>
        <dbReference type="SAM" id="MobiDB-lite"/>
    </source>
</evidence>
<dbReference type="EMBL" id="JAGDFM010000115">
    <property type="protein sequence ID" value="KAG7385739.1"/>
    <property type="molecule type" value="Genomic_DNA"/>
</dbReference>
<evidence type="ECO:0000256" key="1">
    <source>
        <dbReference type="PROSITE-ProRule" id="PRU00708"/>
    </source>
</evidence>
<dbReference type="PANTHER" id="PTHR45613">
    <property type="entry name" value="PENTATRICOPEPTIDE REPEAT-CONTAINING PROTEIN"/>
    <property type="match status" value="1"/>
</dbReference>
<dbReference type="Pfam" id="PF01535">
    <property type="entry name" value="PPR"/>
    <property type="match status" value="1"/>
</dbReference>
<dbReference type="Pfam" id="PF13041">
    <property type="entry name" value="PPR_2"/>
    <property type="match status" value="2"/>
</dbReference>
<organism evidence="3 4">
    <name type="scientific">Phytophthora pseudosyringae</name>
    <dbReference type="NCBI Taxonomy" id="221518"/>
    <lineage>
        <taxon>Eukaryota</taxon>
        <taxon>Sar</taxon>
        <taxon>Stramenopiles</taxon>
        <taxon>Oomycota</taxon>
        <taxon>Peronosporomycetes</taxon>
        <taxon>Peronosporales</taxon>
        <taxon>Peronosporaceae</taxon>
        <taxon>Phytophthora</taxon>
    </lineage>
</organism>